<feature type="region of interest" description="Disordered" evidence="4">
    <location>
        <begin position="311"/>
        <end position="336"/>
    </location>
</feature>
<dbReference type="Proteomes" id="UP001281731">
    <property type="component" value="Unassembled WGS sequence"/>
</dbReference>
<evidence type="ECO:0000256" key="4">
    <source>
        <dbReference type="SAM" id="MobiDB-lite"/>
    </source>
</evidence>
<comment type="similarity">
    <text evidence="2">Belongs to the transpeptidase family.</text>
</comment>
<evidence type="ECO:0000313" key="9">
    <source>
        <dbReference type="EMBL" id="MDY5154948.1"/>
    </source>
</evidence>
<gene>
    <name evidence="9" type="ORF">R6G80_04315</name>
    <name evidence="8" type="ORF">R6G86_00985</name>
</gene>
<reference evidence="9 10" key="1">
    <citation type="submission" date="2023-10" db="EMBL/GenBank/DDBJ databases">
        <title>Whole Genome based description of the genera Actinobaculum and Actinotignum reveals a complex phylogenetic relationship within the species included in the genus Actinotignum.</title>
        <authorList>
            <person name="Jensen C.S."/>
            <person name="Dargis R."/>
            <person name="Kemp M."/>
            <person name="Christensen J.J."/>
        </authorList>
    </citation>
    <scope>NUCLEOTIDE SEQUENCE</scope>
    <source>
        <strain evidence="9">SLA_B511</strain>
        <strain evidence="8 10">SLA_B974</strain>
    </source>
</reference>
<dbReference type="GO" id="GO:0008658">
    <property type="term" value="F:penicillin binding"/>
    <property type="evidence" value="ECO:0007669"/>
    <property type="project" value="InterPro"/>
</dbReference>
<dbReference type="InterPro" id="IPR036138">
    <property type="entry name" value="PBP_dimer_sf"/>
</dbReference>
<dbReference type="Pfam" id="PF03717">
    <property type="entry name" value="PBP_dimer"/>
    <property type="match status" value="1"/>
</dbReference>
<evidence type="ECO:0000256" key="2">
    <source>
        <dbReference type="ARBA" id="ARBA00007171"/>
    </source>
</evidence>
<feature type="transmembrane region" description="Helical" evidence="5">
    <location>
        <begin position="31"/>
        <end position="48"/>
    </location>
</feature>
<dbReference type="Pfam" id="PF00905">
    <property type="entry name" value="Transpeptidase"/>
    <property type="match status" value="1"/>
</dbReference>
<evidence type="ECO:0000259" key="6">
    <source>
        <dbReference type="Pfam" id="PF00905"/>
    </source>
</evidence>
<evidence type="ECO:0000256" key="1">
    <source>
        <dbReference type="ARBA" id="ARBA00004370"/>
    </source>
</evidence>
<comment type="caution">
    <text evidence="9">The sequence shown here is derived from an EMBL/GenBank/DDBJ whole genome shotgun (WGS) entry which is preliminary data.</text>
</comment>
<sequence>MTDSAQRSRSEKPSRRHRRASLNAHTRRTRFLAYCFAFGIVILVLRLMDLQVLRADFLANAADNFRTRTYVLHAKRGDIKDSKGAVLATSVERYNVGVNQKLIGEFVNYKTNSDGKVERDKDGKPIVLGTGAAEAARLLAPKLDMDRAELGGLLLGGKVKSTFVYIKKDISPEKWREINALRIDGIEPEQIMKREYPNGDVGGNVLGYVGETKKDSRPTGQAGVERTQNTILSGKDGSLKVQTAGGGAVVPNGKIERVEAKNGRDVTLTIDRDLQNSLTQALNESVQKNNAKWGSAVAIEIGTGRVLALADSHSPDPSKLSETSPDAWGSRAVQAPVEPGSTGKILTMSAVLDQGKVSPLTQYTVPDLITMPNGERIRDNEPHGTQGMTVAGIIAMSYNTGLIQIGDTIKDTDRFNYMKKFGIGSLSGIELPAESAGILRDVSKWGPREHYTTMFGQAWALTTLQLGQVIATIGNNGVYIPPRIIDSTVGENGTPVPTVTGESHRVVSEKAAKTMNSIMQGVTQPYGTGYFAKVPGYNVAGKTGTAQVPDENGKLTGRVGTFAGLLPAEKPQVAIAVVVYGGAGYGYGGDTAAPVFAQFGSFCMRYLGVSPSSVPLDTYPWFTYQMRK</sequence>
<keyword evidence="5" id="KW-0812">Transmembrane</keyword>
<evidence type="ECO:0000259" key="7">
    <source>
        <dbReference type="Pfam" id="PF03717"/>
    </source>
</evidence>
<keyword evidence="3 5" id="KW-0472">Membrane</keyword>
<name>A0AAW9HTF1_9ACTO</name>
<feature type="domain" description="Penicillin-binding protein dimerisation" evidence="7">
    <location>
        <begin position="73"/>
        <end position="251"/>
    </location>
</feature>
<dbReference type="PANTHER" id="PTHR30627:SF1">
    <property type="entry name" value="PEPTIDOGLYCAN D,D-TRANSPEPTIDASE FTSI"/>
    <property type="match status" value="1"/>
</dbReference>
<feature type="domain" description="Penicillin-binding protein transpeptidase" evidence="6">
    <location>
        <begin position="294"/>
        <end position="598"/>
    </location>
</feature>
<dbReference type="InterPro" id="IPR005311">
    <property type="entry name" value="PBP_dimer"/>
</dbReference>
<comment type="subcellular location">
    <subcellularLocation>
        <location evidence="1">Membrane</location>
    </subcellularLocation>
</comment>
<organism evidence="9 11">
    <name type="scientific">Actinotignum urinale</name>
    <dbReference type="NCBI Taxonomy" id="190146"/>
    <lineage>
        <taxon>Bacteria</taxon>
        <taxon>Bacillati</taxon>
        <taxon>Actinomycetota</taxon>
        <taxon>Actinomycetes</taxon>
        <taxon>Actinomycetales</taxon>
        <taxon>Actinomycetaceae</taxon>
        <taxon>Actinotignum</taxon>
    </lineage>
</organism>
<feature type="region of interest" description="Disordered" evidence="4">
    <location>
        <begin position="1"/>
        <end position="22"/>
    </location>
</feature>
<dbReference type="InterPro" id="IPR012338">
    <property type="entry name" value="Beta-lactam/transpept-like"/>
</dbReference>
<protein>
    <submittedName>
        <fullName evidence="9">Penicillin-binding protein 2</fullName>
    </submittedName>
</protein>
<dbReference type="Gene3D" id="3.90.1310.10">
    <property type="entry name" value="Penicillin-binding protein 2a (Domain 2)"/>
    <property type="match status" value="1"/>
</dbReference>
<evidence type="ECO:0000256" key="5">
    <source>
        <dbReference type="SAM" id="Phobius"/>
    </source>
</evidence>
<dbReference type="Gene3D" id="3.40.710.10">
    <property type="entry name" value="DD-peptidase/beta-lactamase superfamily"/>
    <property type="match status" value="1"/>
</dbReference>
<dbReference type="SUPFAM" id="SSF56519">
    <property type="entry name" value="Penicillin binding protein dimerisation domain"/>
    <property type="match status" value="1"/>
</dbReference>
<evidence type="ECO:0000313" key="10">
    <source>
        <dbReference type="Proteomes" id="UP001275049"/>
    </source>
</evidence>
<dbReference type="EMBL" id="JAWNGC010000004">
    <property type="protein sequence ID" value="MDY5154948.1"/>
    <property type="molecule type" value="Genomic_DNA"/>
</dbReference>
<dbReference type="Proteomes" id="UP001275049">
    <property type="component" value="Unassembled WGS sequence"/>
</dbReference>
<proteinExistence type="inferred from homology"/>
<keyword evidence="5" id="KW-1133">Transmembrane helix</keyword>
<dbReference type="InterPro" id="IPR050515">
    <property type="entry name" value="Beta-lactam/transpept"/>
</dbReference>
<dbReference type="AlphaFoldDB" id="A0AAW9HTF1"/>
<keyword evidence="10" id="KW-1185">Reference proteome</keyword>
<feature type="compositionally biased region" description="Basic and acidic residues" evidence="4">
    <location>
        <begin position="1"/>
        <end position="13"/>
    </location>
</feature>
<dbReference type="EMBL" id="JAWNGA010000001">
    <property type="protein sequence ID" value="MDY5132318.1"/>
    <property type="molecule type" value="Genomic_DNA"/>
</dbReference>
<evidence type="ECO:0000313" key="11">
    <source>
        <dbReference type="Proteomes" id="UP001281731"/>
    </source>
</evidence>
<evidence type="ECO:0000313" key="8">
    <source>
        <dbReference type="EMBL" id="MDY5132318.1"/>
    </source>
</evidence>
<dbReference type="RefSeq" id="WP_022865673.1">
    <property type="nucleotide sequence ID" value="NZ_CAMYCL010000012.1"/>
</dbReference>
<dbReference type="SUPFAM" id="SSF56601">
    <property type="entry name" value="beta-lactamase/transpeptidase-like"/>
    <property type="match status" value="1"/>
</dbReference>
<accession>A0AAW9HTF1</accession>
<evidence type="ECO:0000256" key="3">
    <source>
        <dbReference type="ARBA" id="ARBA00023136"/>
    </source>
</evidence>
<dbReference type="InterPro" id="IPR001460">
    <property type="entry name" value="PCN-bd_Tpept"/>
</dbReference>
<dbReference type="GO" id="GO:0071555">
    <property type="term" value="P:cell wall organization"/>
    <property type="evidence" value="ECO:0007669"/>
    <property type="project" value="TreeGrafter"/>
</dbReference>
<dbReference type="PANTHER" id="PTHR30627">
    <property type="entry name" value="PEPTIDOGLYCAN D,D-TRANSPEPTIDASE"/>
    <property type="match status" value="1"/>
</dbReference>
<dbReference type="GO" id="GO:0005886">
    <property type="term" value="C:plasma membrane"/>
    <property type="evidence" value="ECO:0007669"/>
    <property type="project" value="TreeGrafter"/>
</dbReference>